<gene>
    <name evidence="2" type="ORF">FD33_GL000124</name>
</gene>
<dbReference type="AlphaFoldDB" id="A0A0R1PEJ3"/>
<proteinExistence type="predicted"/>
<keyword evidence="1" id="KW-0472">Membrane</keyword>
<reference evidence="2 3" key="1">
    <citation type="journal article" date="2015" name="Genome Announc.">
        <title>Expanding the biotechnology potential of lactobacilli through comparative genomics of 213 strains and associated genera.</title>
        <authorList>
            <person name="Sun Z."/>
            <person name="Harris H.M."/>
            <person name="McCann A."/>
            <person name="Guo C."/>
            <person name="Argimon S."/>
            <person name="Zhang W."/>
            <person name="Yang X."/>
            <person name="Jeffery I.B."/>
            <person name="Cooney J.C."/>
            <person name="Kagawa T.F."/>
            <person name="Liu W."/>
            <person name="Song Y."/>
            <person name="Salvetti E."/>
            <person name="Wrobel A."/>
            <person name="Rasinkangas P."/>
            <person name="Parkhill J."/>
            <person name="Rea M.C."/>
            <person name="O'Sullivan O."/>
            <person name="Ritari J."/>
            <person name="Douillard F.P."/>
            <person name="Paul Ross R."/>
            <person name="Yang R."/>
            <person name="Briner A.E."/>
            <person name="Felis G.E."/>
            <person name="de Vos W.M."/>
            <person name="Barrangou R."/>
            <person name="Klaenhammer T.R."/>
            <person name="Caufield P.W."/>
            <person name="Cui Y."/>
            <person name="Zhang H."/>
            <person name="O'Toole P.W."/>
        </authorList>
    </citation>
    <scope>NUCLEOTIDE SEQUENCE [LARGE SCALE GENOMIC DNA]</scope>
    <source>
        <strain evidence="2 3">DSM 13238</strain>
    </source>
</reference>
<sequence length="199" mass="23214">MKSLNSFIIFIISSTLYTIYNYRVLRVIFANFLANQYIQKVYFQKLSISFLNFYLHPYNVVIIFYKGCDRMNYFDMYKMILEIIAEQNPKDFQELLDDSQKYPLVKEYIASDNNNQILIRNMQDTTISMINDGLISGIISPLKYVTLIKLNGLTISGFQYLKKLKNDLNKNEISSLLKQNGLSLTPSNLTKMISKVIFS</sequence>
<protein>
    <submittedName>
        <fullName evidence="2">Uncharacterized protein</fullName>
    </submittedName>
</protein>
<name>A0A0R1PEJ3_9LACO</name>
<accession>A0A0R1PEJ3</accession>
<dbReference type="EMBL" id="AZES01000083">
    <property type="protein sequence ID" value="KRL30665.1"/>
    <property type="molecule type" value="Genomic_DNA"/>
</dbReference>
<evidence type="ECO:0000313" key="3">
    <source>
        <dbReference type="Proteomes" id="UP000051908"/>
    </source>
</evidence>
<comment type="caution">
    <text evidence="2">The sequence shown here is derived from an EMBL/GenBank/DDBJ whole genome shotgun (WGS) entry which is preliminary data.</text>
</comment>
<feature type="transmembrane region" description="Helical" evidence="1">
    <location>
        <begin position="46"/>
        <end position="65"/>
    </location>
</feature>
<feature type="transmembrane region" description="Helical" evidence="1">
    <location>
        <begin position="6"/>
        <end position="25"/>
    </location>
</feature>
<dbReference type="PATRIC" id="fig|1122151.5.peg.127"/>
<keyword evidence="1" id="KW-0812">Transmembrane</keyword>
<keyword evidence="1" id="KW-1133">Transmembrane helix</keyword>
<organism evidence="2 3">
    <name type="scientific">Companilactobacillus paralimentarius DSM 13238 = JCM 10415</name>
    <dbReference type="NCBI Taxonomy" id="1122151"/>
    <lineage>
        <taxon>Bacteria</taxon>
        <taxon>Bacillati</taxon>
        <taxon>Bacillota</taxon>
        <taxon>Bacilli</taxon>
        <taxon>Lactobacillales</taxon>
        <taxon>Lactobacillaceae</taxon>
        <taxon>Companilactobacillus</taxon>
    </lineage>
</organism>
<evidence type="ECO:0000313" key="2">
    <source>
        <dbReference type="EMBL" id="KRL30665.1"/>
    </source>
</evidence>
<evidence type="ECO:0000256" key="1">
    <source>
        <dbReference type="SAM" id="Phobius"/>
    </source>
</evidence>
<keyword evidence="3" id="KW-1185">Reference proteome</keyword>
<dbReference type="Proteomes" id="UP000051908">
    <property type="component" value="Unassembled WGS sequence"/>
</dbReference>